<comment type="caution">
    <text evidence="1">The sequence shown here is derived from an EMBL/GenBank/DDBJ whole genome shotgun (WGS) entry which is preliminary data.</text>
</comment>
<evidence type="ECO:0000313" key="1">
    <source>
        <dbReference type="EMBL" id="KAI3690004.1"/>
    </source>
</evidence>
<gene>
    <name evidence="1" type="ORF">L2E82_47978</name>
</gene>
<reference evidence="2" key="1">
    <citation type="journal article" date="2022" name="Mol. Ecol. Resour.">
        <title>The genomes of chicory, endive, great burdock and yacon provide insights into Asteraceae palaeo-polyploidization history and plant inulin production.</title>
        <authorList>
            <person name="Fan W."/>
            <person name="Wang S."/>
            <person name="Wang H."/>
            <person name="Wang A."/>
            <person name="Jiang F."/>
            <person name="Liu H."/>
            <person name="Zhao H."/>
            <person name="Xu D."/>
            <person name="Zhang Y."/>
        </authorList>
    </citation>
    <scope>NUCLEOTIDE SEQUENCE [LARGE SCALE GENOMIC DNA]</scope>
    <source>
        <strain evidence="2">cv. Punajuju</strain>
    </source>
</reference>
<organism evidence="1 2">
    <name type="scientific">Cichorium intybus</name>
    <name type="common">Chicory</name>
    <dbReference type="NCBI Taxonomy" id="13427"/>
    <lineage>
        <taxon>Eukaryota</taxon>
        <taxon>Viridiplantae</taxon>
        <taxon>Streptophyta</taxon>
        <taxon>Embryophyta</taxon>
        <taxon>Tracheophyta</taxon>
        <taxon>Spermatophyta</taxon>
        <taxon>Magnoliopsida</taxon>
        <taxon>eudicotyledons</taxon>
        <taxon>Gunneridae</taxon>
        <taxon>Pentapetalae</taxon>
        <taxon>asterids</taxon>
        <taxon>campanulids</taxon>
        <taxon>Asterales</taxon>
        <taxon>Asteraceae</taxon>
        <taxon>Cichorioideae</taxon>
        <taxon>Cichorieae</taxon>
        <taxon>Cichoriinae</taxon>
        <taxon>Cichorium</taxon>
    </lineage>
</organism>
<dbReference type="EMBL" id="CM042017">
    <property type="protein sequence ID" value="KAI3690004.1"/>
    <property type="molecule type" value="Genomic_DNA"/>
</dbReference>
<keyword evidence="2" id="KW-1185">Reference proteome</keyword>
<accession>A0ACB8YX94</accession>
<dbReference type="Proteomes" id="UP001055811">
    <property type="component" value="Linkage Group LG09"/>
</dbReference>
<protein>
    <submittedName>
        <fullName evidence="1">Uncharacterized protein</fullName>
    </submittedName>
</protein>
<proteinExistence type="predicted"/>
<name>A0ACB8YX94_CICIN</name>
<evidence type="ECO:0000313" key="2">
    <source>
        <dbReference type="Proteomes" id="UP001055811"/>
    </source>
</evidence>
<reference evidence="1 2" key="2">
    <citation type="journal article" date="2022" name="Mol. Ecol. Resour.">
        <title>The genomes of chicory, endive, great burdock and yacon provide insights into Asteraceae paleo-polyploidization history and plant inulin production.</title>
        <authorList>
            <person name="Fan W."/>
            <person name="Wang S."/>
            <person name="Wang H."/>
            <person name="Wang A."/>
            <person name="Jiang F."/>
            <person name="Liu H."/>
            <person name="Zhao H."/>
            <person name="Xu D."/>
            <person name="Zhang Y."/>
        </authorList>
    </citation>
    <scope>NUCLEOTIDE SEQUENCE [LARGE SCALE GENOMIC DNA]</scope>
    <source>
        <strain evidence="2">cv. Punajuju</strain>
        <tissue evidence="1">Leaves</tissue>
    </source>
</reference>
<sequence>MRNPNKEDEDAGGEDEEADGEDEDAISIIQKRFSYSRCHDVFDINGEIQVLFEYIDNGSLQVTHLSSESSLADITRQILSGLFYLHRHKIAHRHIKPLKVLINSKNHVKILISEVTGISELTTHPCNYSVGKIAYMSPKRINTDLNHRKEDGYAGDIWSMGVSTLELYTGFYLLSFRGMLYAEGSRKEMDSSAVVAPPVCYRHKAIVGVVYNFKKYRGRRQLCSFLTRVTMELKWRSIVSNNDKGLFVAVSMREEESTGTEVSKGEEESAAANFQIHTVFEIKKQLKLLRNDKHRGYTPVLDELLDPANQLHGDPKEGFYIGIELPEYDPKAQRPFYGLNLWPDSDVLHVWRQTMEKYHQQALRLVNAIDDLVRGVASSGLLVILLIN</sequence>